<dbReference type="EMBL" id="CP017675">
    <property type="protein sequence ID" value="APB35170.1"/>
    <property type="molecule type" value="Genomic_DNA"/>
</dbReference>
<dbReference type="CDD" id="cd10747">
    <property type="entry name" value="DnaJ_C"/>
    <property type="match status" value="1"/>
</dbReference>
<dbReference type="Pfam" id="PF00226">
    <property type="entry name" value="DnaJ"/>
    <property type="match status" value="1"/>
</dbReference>
<dbReference type="Pfam" id="PF01556">
    <property type="entry name" value="DnaJ_C"/>
    <property type="match status" value="1"/>
</dbReference>
<dbReference type="Gene3D" id="1.10.287.110">
    <property type="entry name" value="DnaJ domain"/>
    <property type="match status" value="1"/>
</dbReference>
<dbReference type="PROSITE" id="PS50076">
    <property type="entry name" value="DNAJ_2"/>
    <property type="match status" value="1"/>
</dbReference>
<keyword evidence="5" id="KW-1185">Reference proteome</keyword>
<organism evidence="4 5">
    <name type="scientific">Gloeomargarita lithophora Alchichica-D10</name>
    <dbReference type="NCBI Taxonomy" id="1188229"/>
    <lineage>
        <taxon>Bacteria</taxon>
        <taxon>Bacillati</taxon>
        <taxon>Cyanobacteriota</taxon>
        <taxon>Cyanophyceae</taxon>
        <taxon>Gloeomargaritales</taxon>
        <taxon>Gloeomargaritaceae</taxon>
        <taxon>Gloeomargarita</taxon>
    </lineage>
</organism>
<dbReference type="AlphaFoldDB" id="A0A1J0AGU6"/>
<evidence type="ECO:0000256" key="2">
    <source>
        <dbReference type="SAM" id="MobiDB-lite"/>
    </source>
</evidence>
<dbReference type="Gene3D" id="2.60.260.20">
    <property type="entry name" value="Urease metallochaperone UreE, N-terminal domain"/>
    <property type="match status" value="2"/>
</dbReference>
<evidence type="ECO:0000259" key="3">
    <source>
        <dbReference type="PROSITE" id="PS50076"/>
    </source>
</evidence>
<feature type="region of interest" description="Disordered" evidence="2">
    <location>
        <begin position="1"/>
        <end position="20"/>
    </location>
</feature>
<dbReference type="PRINTS" id="PR00625">
    <property type="entry name" value="JDOMAIN"/>
</dbReference>
<dbReference type="SMART" id="SM00271">
    <property type="entry name" value="DnaJ"/>
    <property type="match status" value="1"/>
</dbReference>
<sequence>MTPPPPAGAGNGTMKTGSPMQNFRNYYQILGVERHASPSDIKRAYRQLARRYHPDLNPGDKAAEEQFKIIGEAYQVLSDSEKRAEYNRFGQYWQQKGFQGETAPRPNPDFDYSRFPDFQDFLDQLLIRFTRRSEPRQESWESPGDIEARLNISLQQAYKGGRQRLSLAARTLEINLPPGMVTGQRIRLRKQGDNGGDLYLNIQVSPDEQLRLQGDDIHCTLPITPSEAILGTHAQVPTLDGSVKMVIPPRVQNHQRLRLPGRGYLREDQSRGDQIVELLIQVPLEPSPQELQLYEQIRQIERFNPRTQNTSVSS</sequence>
<dbReference type="Proteomes" id="UP000180235">
    <property type="component" value="Chromosome"/>
</dbReference>
<dbReference type="STRING" id="1188229.GlitD10_2826"/>
<dbReference type="InterPro" id="IPR008971">
    <property type="entry name" value="HSP40/DnaJ_pept-bd"/>
</dbReference>
<dbReference type="InterPro" id="IPR036869">
    <property type="entry name" value="J_dom_sf"/>
</dbReference>
<evidence type="ECO:0000256" key="1">
    <source>
        <dbReference type="ARBA" id="ARBA00023186"/>
    </source>
</evidence>
<feature type="domain" description="J" evidence="3">
    <location>
        <begin position="25"/>
        <end position="90"/>
    </location>
</feature>
<dbReference type="SUPFAM" id="SSF49493">
    <property type="entry name" value="HSP40/DnaJ peptide-binding domain"/>
    <property type="match status" value="2"/>
</dbReference>
<dbReference type="InterPro" id="IPR002939">
    <property type="entry name" value="DnaJ_C"/>
</dbReference>
<dbReference type="PANTHER" id="PTHR43096:SF52">
    <property type="entry name" value="DNAJ HOMOLOG 1, MITOCHONDRIAL-RELATED"/>
    <property type="match status" value="1"/>
</dbReference>
<evidence type="ECO:0000313" key="4">
    <source>
        <dbReference type="EMBL" id="APB35170.1"/>
    </source>
</evidence>
<dbReference type="GO" id="GO:0005737">
    <property type="term" value="C:cytoplasm"/>
    <property type="evidence" value="ECO:0007669"/>
    <property type="project" value="TreeGrafter"/>
</dbReference>
<dbReference type="GO" id="GO:0042026">
    <property type="term" value="P:protein refolding"/>
    <property type="evidence" value="ECO:0007669"/>
    <property type="project" value="TreeGrafter"/>
</dbReference>
<dbReference type="InterPro" id="IPR001623">
    <property type="entry name" value="DnaJ_domain"/>
</dbReference>
<dbReference type="CDD" id="cd06257">
    <property type="entry name" value="DnaJ"/>
    <property type="match status" value="1"/>
</dbReference>
<accession>A0A1J0AGU6</accession>
<dbReference type="PROSITE" id="PS00636">
    <property type="entry name" value="DNAJ_1"/>
    <property type="match status" value="1"/>
</dbReference>
<dbReference type="InterPro" id="IPR018253">
    <property type="entry name" value="DnaJ_domain_CS"/>
</dbReference>
<keyword evidence="1" id="KW-0143">Chaperone</keyword>
<dbReference type="GO" id="GO:0051082">
    <property type="term" value="F:unfolded protein binding"/>
    <property type="evidence" value="ECO:0007669"/>
    <property type="project" value="InterPro"/>
</dbReference>
<proteinExistence type="predicted"/>
<name>A0A1J0AGU6_9CYAN</name>
<gene>
    <name evidence="4" type="primary">cbpA-2</name>
    <name evidence="4" type="ORF">GlitD10_2826</name>
</gene>
<protein>
    <submittedName>
        <fullName evidence="4">Chaperone DnaJ domain-containing protein</fullName>
    </submittedName>
</protein>
<dbReference type="KEGG" id="glt:GlitD10_2826"/>
<dbReference type="PANTHER" id="PTHR43096">
    <property type="entry name" value="DNAJ HOMOLOG 1, MITOCHONDRIAL-RELATED"/>
    <property type="match status" value="1"/>
</dbReference>
<reference evidence="4 5" key="1">
    <citation type="submission" date="2016-10" db="EMBL/GenBank/DDBJ databases">
        <title>Description of Gloeomargarita lithophora gen. nov., sp. nov., a thylakoid-bearing basal-branching cyanobacterium with intracellular carbonates, and proposal for Gloeomargaritales ord. nov.</title>
        <authorList>
            <person name="Moreira D."/>
            <person name="Tavera R."/>
            <person name="Benzerara K."/>
            <person name="Skouri-Panet F."/>
            <person name="Couradeau E."/>
            <person name="Gerard E."/>
            <person name="Loussert C."/>
            <person name="Novelo E."/>
            <person name="Zivanovic Y."/>
            <person name="Lopez-Garcia P."/>
        </authorList>
    </citation>
    <scope>NUCLEOTIDE SEQUENCE [LARGE SCALE GENOMIC DNA]</scope>
    <source>
        <strain evidence="4 5">D10</strain>
    </source>
</reference>
<evidence type="ECO:0000313" key="5">
    <source>
        <dbReference type="Proteomes" id="UP000180235"/>
    </source>
</evidence>
<dbReference type="SUPFAM" id="SSF46565">
    <property type="entry name" value="Chaperone J-domain"/>
    <property type="match status" value="1"/>
</dbReference>